<name>A0A7W4ULR3_9MICO</name>
<dbReference type="AlphaFoldDB" id="A0A7W4ULR3"/>
<evidence type="ECO:0000313" key="1">
    <source>
        <dbReference type="EMBL" id="MBB2956785.1"/>
    </source>
</evidence>
<dbReference type="RefSeq" id="WP_183623208.1">
    <property type="nucleotide sequence ID" value="NZ_JACHWJ010000001.1"/>
</dbReference>
<reference evidence="1 2" key="1">
    <citation type="submission" date="2020-08" db="EMBL/GenBank/DDBJ databases">
        <title>Sequencing the genomes of 1000 actinobacteria strains.</title>
        <authorList>
            <person name="Klenk H.-P."/>
        </authorList>
    </citation>
    <scope>NUCLEOTIDE SEQUENCE [LARGE SCALE GENOMIC DNA]</scope>
    <source>
        <strain evidence="1 2">DSM 20419</strain>
    </source>
</reference>
<proteinExistence type="predicted"/>
<keyword evidence="2" id="KW-1185">Reference proteome</keyword>
<accession>A0A7W4ULR3</accession>
<dbReference type="Proteomes" id="UP000545286">
    <property type="component" value="Unassembled WGS sequence"/>
</dbReference>
<organism evidence="1 2">
    <name type="scientific">Pseudoclavibacter helvolus</name>
    <dbReference type="NCBI Taxonomy" id="255205"/>
    <lineage>
        <taxon>Bacteria</taxon>
        <taxon>Bacillati</taxon>
        <taxon>Actinomycetota</taxon>
        <taxon>Actinomycetes</taxon>
        <taxon>Micrococcales</taxon>
        <taxon>Microbacteriaceae</taxon>
        <taxon>Pseudoclavibacter</taxon>
    </lineage>
</organism>
<comment type="caution">
    <text evidence="1">The sequence shown here is derived from an EMBL/GenBank/DDBJ whole genome shotgun (WGS) entry which is preliminary data.</text>
</comment>
<evidence type="ECO:0000313" key="2">
    <source>
        <dbReference type="Proteomes" id="UP000545286"/>
    </source>
</evidence>
<gene>
    <name evidence="1" type="ORF">FHX72_000897</name>
</gene>
<dbReference type="EMBL" id="JACHWJ010000001">
    <property type="protein sequence ID" value="MBB2956785.1"/>
    <property type="molecule type" value="Genomic_DNA"/>
</dbReference>
<protein>
    <submittedName>
        <fullName evidence="1">Uncharacterized protein</fullName>
    </submittedName>
</protein>
<sequence>MSKLSEKAKAATREHKDVDVLFDRELLGEQKRLAHAALTAQKAYQASTEEGFDGDPRFALHAYQEASTRLEEFLATIRDEFVVIRVVEVPDHEWRAVKARNPLPEDKDSWNTLDRQYGLNAIASTKAALELTALEVERDEDGHETTEKPSAEVWAEVFQNLSSGDLTSLVLAQIELNETVYVGGYAAAKKG</sequence>